<accession>A0ABW4HL65</accession>
<name>A0ABW4HL65_9FLAO</name>
<dbReference type="RefSeq" id="WP_379816609.1">
    <property type="nucleotide sequence ID" value="NZ_JBHUDZ010000022.1"/>
</dbReference>
<keyword evidence="3" id="KW-1185">Reference proteome</keyword>
<sequence>MKYKLILFFILFAGSIQTFAQMKNYSVFDKDDFDKKGIPKSLNGQVIYQGYVKGIGYVVNQIGEYKNGKKHGHFIFFIDGHLSCEEHYINGMLNGYSSCGESSGVYKNGKKDGPWKSSSDTGNSEIITYKKGKKDGYYERIFNMIKTVGRYSDDKKDGKWITYDEKGQVLTEIFFKKDIEVKI</sequence>
<reference evidence="3" key="1">
    <citation type="journal article" date="2019" name="Int. J. Syst. Evol. Microbiol.">
        <title>The Global Catalogue of Microorganisms (GCM) 10K type strain sequencing project: providing services to taxonomists for standard genome sequencing and annotation.</title>
        <authorList>
            <consortium name="The Broad Institute Genomics Platform"/>
            <consortium name="The Broad Institute Genome Sequencing Center for Infectious Disease"/>
            <person name="Wu L."/>
            <person name="Ma J."/>
        </authorList>
    </citation>
    <scope>NUCLEOTIDE SEQUENCE [LARGE SCALE GENOMIC DNA]</scope>
    <source>
        <strain evidence="3">CCUG 70865</strain>
    </source>
</reference>
<feature type="signal peptide" evidence="1">
    <location>
        <begin position="1"/>
        <end position="20"/>
    </location>
</feature>
<organism evidence="2 3">
    <name type="scientific">Flavobacterium artemisiae</name>
    <dbReference type="NCBI Taxonomy" id="2126556"/>
    <lineage>
        <taxon>Bacteria</taxon>
        <taxon>Pseudomonadati</taxon>
        <taxon>Bacteroidota</taxon>
        <taxon>Flavobacteriia</taxon>
        <taxon>Flavobacteriales</taxon>
        <taxon>Flavobacteriaceae</taxon>
        <taxon>Flavobacterium</taxon>
    </lineage>
</organism>
<evidence type="ECO:0000313" key="3">
    <source>
        <dbReference type="Proteomes" id="UP001597138"/>
    </source>
</evidence>
<feature type="chain" id="PRO_5047462633" evidence="1">
    <location>
        <begin position="21"/>
        <end position="183"/>
    </location>
</feature>
<proteinExistence type="predicted"/>
<evidence type="ECO:0000256" key="1">
    <source>
        <dbReference type="SAM" id="SignalP"/>
    </source>
</evidence>
<dbReference type="Proteomes" id="UP001597138">
    <property type="component" value="Unassembled WGS sequence"/>
</dbReference>
<gene>
    <name evidence="2" type="ORF">ACFSC2_25220</name>
</gene>
<dbReference type="EMBL" id="JBHUDZ010000022">
    <property type="protein sequence ID" value="MFD1606062.1"/>
    <property type="molecule type" value="Genomic_DNA"/>
</dbReference>
<comment type="caution">
    <text evidence="2">The sequence shown here is derived from an EMBL/GenBank/DDBJ whole genome shotgun (WGS) entry which is preliminary data.</text>
</comment>
<keyword evidence="1" id="KW-0732">Signal</keyword>
<evidence type="ECO:0000313" key="2">
    <source>
        <dbReference type="EMBL" id="MFD1606062.1"/>
    </source>
</evidence>
<dbReference type="SUPFAM" id="SSF82185">
    <property type="entry name" value="Histone H3 K4-specific methyltransferase SET7/9 N-terminal domain"/>
    <property type="match status" value="1"/>
</dbReference>
<protein>
    <submittedName>
        <fullName evidence="2">Toxin-antitoxin system YwqK family antitoxin</fullName>
    </submittedName>
</protein>
<dbReference type="Gene3D" id="3.90.930.1">
    <property type="match status" value="1"/>
</dbReference>